<sequence>MDMLPPSGIRAASAAPSFPNDPSAAARQALAAAKPGDGAVDVAELGSQIAALRAQNPQLADSARAHIERTLTPTQRGELSRAIDRVPAPEKGPGAGELALDVTQIGLDIAGLLDPTPVSDGANTAISLFRGDWAGAGISALGMIPYLGDAAKLGKLGKWGETIAKAVDFARVNPGFAARIAPALEGIASAIRQAPLDKLPDGARQALEGIATKIEGHLAEGARVADAARTSGIPEAKVREIVATPKGERPSPSTYMSDADIAAHLKPFQESGAVRFTSKSGVEKYGTLGPANGTFTIPRSELDRVLKETGGDLAQVEAKLGLDPGTLSNGDTLIAFIKPGDLNNLRVPSGNEAGANTYWVPGGRTSGGVPEATVDVPAGTRYTPITLAP</sequence>
<dbReference type="CDD" id="cd20745">
    <property type="entry name" value="FIX_RhsA_AHH_HNH-like"/>
    <property type="match status" value="1"/>
</dbReference>
<evidence type="ECO:0000313" key="3">
    <source>
        <dbReference type="Proteomes" id="UP000218151"/>
    </source>
</evidence>
<dbReference type="OrthoDB" id="7182479at2"/>
<feature type="region of interest" description="Disordered" evidence="1">
    <location>
        <begin position="1"/>
        <end position="22"/>
    </location>
</feature>
<dbReference type="AlphaFoldDB" id="A0A2A2SEI9"/>
<evidence type="ECO:0008006" key="4">
    <source>
        <dbReference type="Google" id="ProtNLM"/>
    </source>
</evidence>
<organism evidence="2 3">
    <name type="scientific">Sphingomonas lenta</name>
    <dbReference type="NCBI Taxonomy" id="1141887"/>
    <lineage>
        <taxon>Bacteria</taxon>
        <taxon>Pseudomonadati</taxon>
        <taxon>Pseudomonadota</taxon>
        <taxon>Alphaproteobacteria</taxon>
        <taxon>Sphingomonadales</taxon>
        <taxon>Sphingomonadaceae</taxon>
        <taxon>Sphingomonas</taxon>
    </lineage>
</organism>
<dbReference type="Proteomes" id="UP000218151">
    <property type="component" value="Unassembled WGS sequence"/>
</dbReference>
<comment type="caution">
    <text evidence="2">The sequence shown here is derived from an EMBL/GenBank/DDBJ whole genome shotgun (WGS) entry which is preliminary data.</text>
</comment>
<accession>A0A2A2SEI9</accession>
<proteinExistence type="predicted"/>
<reference evidence="3" key="1">
    <citation type="submission" date="2017-09" db="EMBL/GenBank/DDBJ databases">
        <authorList>
            <person name="Feng G."/>
            <person name="Zhu H."/>
        </authorList>
    </citation>
    <scope>NUCLEOTIDE SEQUENCE [LARGE SCALE GENOMIC DNA]</scope>
    <source>
        <strain evidence="3">1PNM-20</strain>
    </source>
</reference>
<protein>
    <recommendedName>
        <fullName evidence="4">Pre-toxin TG domain-containing protein</fullName>
    </recommendedName>
</protein>
<evidence type="ECO:0000313" key="2">
    <source>
        <dbReference type="EMBL" id="PAX07659.1"/>
    </source>
</evidence>
<dbReference type="EMBL" id="NSLI01000003">
    <property type="protein sequence ID" value="PAX07659.1"/>
    <property type="molecule type" value="Genomic_DNA"/>
</dbReference>
<name>A0A2A2SEI9_9SPHN</name>
<gene>
    <name evidence="2" type="ORF">CKY28_08410</name>
</gene>
<keyword evidence="3" id="KW-1185">Reference proteome</keyword>
<evidence type="ECO:0000256" key="1">
    <source>
        <dbReference type="SAM" id="MobiDB-lite"/>
    </source>
</evidence>